<evidence type="ECO:0000256" key="4">
    <source>
        <dbReference type="SAM" id="Phobius"/>
    </source>
</evidence>
<dbReference type="InterPro" id="IPR029044">
    <property type="entry name" value="Nucleotide-diphossugar_trans"/>
</dbReference>
<reference evidence="6 7" key="1">
    <citation type="journal article" date="2015" name="Nature">
        <title>rRNA introns, odd ribosomes, and small enigmatic genomes across a large radiation of phyla.</title>
        <authorList>
            <person name="Brown C.T."/>
            <person name="Hug L.A."/>
            <person name="Thomas B.C."/>
            <person name="Sharon I."/>
            <person name="Castelle C.J."/>
            <person name="Singh A."/>
            <person name="Wilkins M.J."/>
            <person name="Williams K.H."/>
            <person name="Banfield J.F."/>
        </authorList>
    </citation>
    <scope>NUCLEOTIDE SEQUENCE [LARGE SCALE GENOMIC DNA]</scope>
</reference>
<keyword evidence="4" id="KW-0812">Transmembrane</keyword>
<gene>
    <name evidence="6" type="ORF">UV76_C0019G0015</name>
</gene>
<feature type="transmembrane region" description="Helical" evidence="4">
    <location>
        <begin position="350"/>
        <end position="370"/>
    </location>
</feature>
<dbReference type="STRING" id="1618738.UV76_C0019G0015"/>
<protein>
    <submittedName>
        <fullName evidence="6">Glycosyl transferase family 2</fullName>
    </submittedName>
</protein>
<evidence type="ECO:0000256" key="1">
    <source>
        <dbReference type="ARBA" id="ARBA00006739"/>
    </source>
</evidence>
<dbReference type="PANTHER" id="PTHR43630">
    <property type="entry name" value="POLY-BETA-1,6-N-ACETYL-D-GLUCOSAMINE SYNTHASE"/>
    <property type="match status" value="1"/>
</dbReference>
<feature type="transmembrane region" description="Helical" evidence="4">
    <location>
        <begin position="6"/>
        <end position="28"/>
    </location>
</feature>
<evidence type="ECO:0000256" key="2">
    <source>
        <dbReference type="ARBA" id="ARBA00022676"/>
    </source>
</evidence>
<sequence>MDVVSSVVFYILIFLTVYVQIFFLVTFLENRRKIFIRGNELKLAKYPSVTIMVPCWNEERTVYKTVRSLLELDYPKNKIQIFLIDDGSTDGTWCAIKKFSKYPNIKIFQKENGGKYTALNLGLVHVETDFVGCLDADSFADKYSLIRLMSYFEKDPSVMAVAPSIIACNSKNIIQNAQKAEYHMSVFMKKMLGFIEGIHVTPGPLTIFRKKVFDDLGPYRHAHNTEDMEIAYRMQKNHYKIEQCNDAFVYTNTPATAKKLYRQRLRWIYGFLNNTIDYKSILFRKKYGHFSTFTLPAALLSICALIYVVFRLAYDLSHFLYNKIIEIKTVGFHFFAKSISFDPFFINTESLGFVFIFIYAWVIVSIILGRKMAEGKWKFSPGIIYYLTVFAFIAPFWLIKAIYNTILKRKPAWR</sequence>
<dbReference type="EMBL" id="LCFS01000019">
    <property type="protein sequence ID" value="KKS99506.1"/>
    <property type="molecule type" value="Genomic_DNA"/>
</dbReference>
<dbReference type="Proteomes" id="UP000034646">
    <property type="component" value="Unassembled WGS sequence"/>
</dbReference>
<dbReference type="InterPro" id="IPR001173">
    <property type="entry name" value="Glyco_trans_2-like"/>
</dbReference>
<accession>A0A0G1FWX6</accession>
<evidence type="ECO:0000256" key="3">
    <source>
        <dbReference type="ARBA" id="ARBA00022679"/>
    </source>
</evidence>
<keyword evidence="4" id="KW-0472">Membrane</keyword>
<feature type="transmembrane region" description="Helical" evidence="4">
    <location>
        <begin position="293"/>
        <end position="314"/>
    </location>
</feature>
<dbReference type="CDD" id="cd06423">
    <property type="entry name" value="CESA_like"/>
    <property type="match status" value="1"/>
</dbReference>
<proteinExistence type="inferred from homology"/>
<keyword evidence="2" id="KW-0328">Glycosyltransferase</keyword>
<dbReference type="AlphaFoldDB" id="A0A0G1FWX6"/>
<dbReference type="SUPFAM" id="SSF53448">
    <property type="entry name" value="Nucleotide-diphospho-sugar transferases"/>
    <property type="match status" value="1"/>
</dbReference>
<keyword evidence="4" id="KW-1133">Transmembrane helix</keyword>
<feature type="domain" description="Glycosyltransferase 2-like" evidence="5">
    <location>
        <begin position="50"/>
        <end position="216"/>
    </location>
</feature>
<evidence type="ECO:0000313" key="7">
    <source>
        <dbReference type="Proteomes" id="UP000034646"/>
    </source>
</evidence>
<name>A0A0G1FWX6_9BACT</name>
<evidence type="ECO:0000313" key="6">
    <source>
        <dbReference type="EMBL" id="KKS99506.1"/>
    </source>
</evidence>
<dbReference type="PANTHER" id="PTHR43630:SF1">
    <property type="entry name" value="POLY-BETA-1,6-N-ACETYL-D-GLUCOSAMINE SYNTHASE"/>
    <property type="match status" value="1"/>
</dbReference>
<comment type="similarity">
    <text evidence="1">Belongs to the glycosyltransferase 2 family.</text>
</comment>
<keyword evidence="3 6" id="KW-0808">Transferase</keyword>
<evidence type="ECO:0000259" key="5">
    <source>
        <dbReference type="Pfam" id="PF00535"/>
    </source>
</evidence>
<dbReference type="Pfam" id="PF00535">
    <property type="entry name" value="Glycos_transf_2"/>
    <property type="match status" value="1"/>
</dbReference>
<comment type="caution">
    <text evidence="6">The sequence shown here is derived from an EMBL/GenBank/DDBJ whole genome shotgun (WGS) entry which is preliminary data.</text>
</comment>
<dbReference type="Gene3D" id="3.90.550.10">
    <property type="entry name" value="Spore Coat Polysaccharide Biosynthesis Protein SpsA, Chain A"/>
    <property type="match status" value="1"/>
</dbReference>
<organism evidence="6 7">
    <name type="scientific">Candidatus Nomurabacteria bacterium GW2011_GWA2_43_15</name>
    <dbReference type="NCBI Taxonomy" id="1618738"/>
    <lineage>
        <taxon>Bacteria</taxon>
        <taxon>Candidatus Nomuraibacteriota</taxon>
    </lineage>
</organism>
<feature type="transmembrane region" description="Helical" evidence="4">
    <location>
        <begin position="382"/>
        <end position="403"/>
    </location>
</feature>
<dbReference type="GO" id="GO:0016757">
    <property type="term" value="F:glycosyltransferase activity"/>
    <property type="evidence" value="ECO:0007669"/>
    <property type="project" value="UniProtKB-KW"/>
</dbReference>